<dbReference type="Proteomes" id="UP001183202">
    <property type="component" value="Unassembled WGS sequence"/>
</dbReference>
<keyword evidence="2" id="KW-0812">Transmembrane</keyword>
<comment type="caution">
    <text evidence="4">The sequence shown here is derived from an EMBL/GenBank/DDBJ whole genome shotgun (WGS) entry which is preliminary data.</text>
</comment>
<dbReference type="RefSeq" id="WP_311557593.1">
    <property type="nucleotide sequence ID" value="NZ_JAVREJ010000012.1"/>
</dbReference>
<dbReference type="Pfam" id="PF14230">
    <property type="entry name" value="DUF4333"/>
    <property type="match status" value="1"/>
</dbReference>
<gene>
    <name evidence="4" type="ORF">RM445_17525</name>
</gene>
<name>A0ABU2NBK0_9PSEU</name>
<protein>
    <submittedName>
        <fullName evidence="4">DUF4333 domain-containing protein</fullName>
    </submittedName>
</protein>
<dbReference type="EMBL" id="JAVREJ010000012">
    <property type="protein sequence ID" value="MDT0351333.1"/>
    <property type="molecule type" value="Genomic_DNA"/>
</dbReference>
<dbReference type="InterPro" id="IPR025637">
    <property type="entry name" value="DUF4333"/>
</dbReference>
<keyword evidence="5" id="KW-1185">Reference proteome</keyword>
<reference evidence="5" key="1">
    <citation type="submission" date="2023-07" db="EMBL/GenBank/DDBJ databases">
        <title>30 novel species of actinomycetes from the DSMZ collection.</title>
        <authorList>
            <person name="Nouioui I."/>
        </authorList>
    </citation>
    <scope>NUCLEOTIDE SEQUENCE [LARGE SCALE GENOMIC DNA]</scope>
    <source>
        <strain evidence="5">DSM 45834</strain>
    </source>
</reference>
<evidence type="ECO:0000256" key="2">
    <source>
        <dbReference type="SAM" id="Phobius"/>
    </source>
</evidence>
<evidence type="ECO:0000313" key="4">
    <source>
        <dbReference type="EMBL" id="MDT0351333.1"/>
    </source>
</evidence>
<feature type="region of interest" description="Disordered" evidence="1">
    <location>
        <begin position="1"/>
        <end position="69"/>
    </location>
</feature>
<sequence length="173" mass="18458">MTRSHDPDAYGSDPYGRGAAAPEPGSTGAWRRDSAGPYGDEPQYGWQPQHEPSLGRGYPARPHRKTAQQRGRQRLLVAVVTALVVVIVLVLGFFTPGWFVTRVFDSAAVQTGVAKILANDYATDGVADVRCPQDVQVTSGATFTCDATIDGDPVTIPVTVTDDRGGYQVGRPA</sequence>
<feature type="transmembrane region" description="Helical" evidence="2">
    <location>
        <begin position="75"/>
        <end position="99"/>
    </location>
</feature>
<organism evidence="4 5">
    <name type="scientific">Pseudonocardia charpentierae</name>
    <dbReference type="NCBI Taxonomy" id="3075545"/>
    <lineage>
        <taxon>Bacteria</taxon>
        <taxon>Bacillati</taxon>
        <taxon>Actinomycetota</taxon>
        <taxon>Actinomycetes</taxon>
        <taxon>Pseudonocardiales</taxon>
        <taxon>Pseudonocardiaceae</taxon>
        <taxon>Pseudonocardia</taxon>
    </lineage>
</organism>
<evidence type="ECO:0000313" key="5">
    <source>
        <dbReference type="Proteomes" id="UP001183202"/>
    </source>
</evidence>
<evidence type="ECO:0000256" key="1">
    <source>
        <dbReference type="SAM" id="MobiDB-lite"/>
    </source>
</evidence>
<keyword evidence="2" id="KW-1133">Transmembrane helix</keyword>
<feature type="domain" description="DUF4333" evidence="3">
    <location>
        <begin position="88"/>
        <end position="165"/>
    </location>
</feature>
<accession>A0ABU2NBK0</accession>
<keyword evidence="2" id="KW-0472">Membrane</keyword>
<proteinExistence type="predicted"/>
<evidence type="ECO:0000259" key="3">
    <source>
        <dbReference type="Pfam" id="PF14230"/>
    </source>
</evidence>